<evidence type="ECO:0000256" key="1">
    <source>
        <dbReference type="SAM" id="SignalP"/>
    </source>
</evidence>
<comment type="caution">
    <text evidence="2">The sequence shown here is derived from an EMBL/GenBank/DDBJ whole genome shotgun (WGS) entry which is preliminary data.</text>
</comment>
<protein>
    <recommendedName>
        <fullName evidence="5">WAP domain-containing protein</fullName>
    </recommendedName>
</protein>
<evidence type="ECO:0008006" key="5">
    <source>
        <dbReference type="Google" id="ProtNLM"/>
    </source>
</evidence>
<evidence type="ECO:0000313" key="2">
    <source>
        <dbReference type="EMBL" id="PAA45940.1"/>
    </source>
</evidence>
<dbReference type="EMBL" id="NIVC01005179">
    <property type="protein sequence ID" value="PAA45940.1"/>
    <property type="molecule type" value="Genomic_DNA"/>
</dbReference>
<proteinExistence type="predicted"/>
<organism evidence="2 4">
    <name type="scientific">Macrostomum lignano</name>
    <dbReference type="NCBI Taxonomy" id="282301"/>
    <lineage>
        <taxon>Eukaryota</taxon>
        <taxon>Metazoa</taxon>
        <taxon>Spiralia</taxon>
        <taxon>Lophotrochozoa</taxon>
        <taxon>Platyhelminthes</taxon>
        <taxon>Rhabditophora</taxon>
        <taxon>Macrostomorpha</taxon>
        <taxon>Macrostomida</taxon>
        <taxon>Macrostomidae</taxon>
        <taxon>Macrostomum</taxon>
    </lineage>
</organism>
<dbReference type="Proteomes" id="UP000215902">
    <property type="component" value="Unassembled WGS sequence"/>
</dbReference>
<accession>A0A267D9F8</accession>
<name>A0A267D9F8_9PLAT</name>
<evidence type="ECO:0000313" key="3">
    <source>
        <dbReference type="EMBL" id="PAA71506.1"/>
    </source>
</evidence>
<keyword evidence="1" id="KW-0732">Signal</keyword>
<gene>
    <name evidence="3" type="ORF">BOX15_Mlig024669g1</name>
    <name evidence="2" type="ORF">BOX15_Mlig024669g2</name>
</gene>
<dbReference type="AlphaFoldDB" id="A0A267D9F8"/>
<evidence type="ECO:0000313" key="4">
    <source>
        <dbReference type="Proteomes" id="UP000215902"/>
    </source>
</evidence>
<dbReference type="EMBL" id="NIVC01001160">
    <property type="protein sequence ID" value="PAA71506.1"/>
    <property type="molecule type" value="Genomic_DNA"/>
</dbReference>
<sequence>MSTNTPGRYLRLVIFLALHTAAPGILGSRPCGKGGDPCTTGPDCCSGACDANPAFPFGYCIHGSTAAAKSGRSSGLQVSQRVTMLTLACLLLVRVGRNL</sequence>
<feature type="chain" id="PRO_5011915873" description="WAP domain-containing protein" evidence="1">
    <location>
        <begin position="28"/>
        <end position="99"/>
    </location>
</feature>
<reference evidence="2 4" key="1">
    <citation type="submission" date="2017-06" db="EMBL/GenBank/DDBJ databases">
        <title>A platform for efficient transgenesis in Macrostomum lignano, a flatworm model organism for stem cell research.</title>
        <authorList>
            <person name="Berezikov E."/>
        </authorList>
    </citation>
    <scope>NUCLEOTIDE SEQUENCE [LARGE SCALE GENOMIC DNA]</scope>
    <source>
        <strain evidence="2">DV1</strain>
        <tissue evidence="2">Whole organism</tissue>
    </source>
</reference>
<feature type="signal peptide" evidence="1">
    <location>
        <begin position="1"/>
        <end position="27"/>
    </location>
</feature>
<keyword evidence="4" id="KW-1185">Reference proteome</keyword>